<gene>
    <name evidence="3" type="primary">LOC104706150</name>
</gene>
<protein>
    <submittedName>
        <fullName evidence="3">Uncharacterized protein LOC104706150 isoform X3</fullName>
    </submittedName>
</protein>
<sequence length="144" mass="16325">MQQGTTKCPHRRLEICSSLDMQIETSLSLVMTLRLPITEISWCNQLCCSSTIGSPRDPKGLDNFPLRFFMLLGSTNGWILPFSWGRLWLLVTDGPSQQKKKRVAALSRDVLSVLFAFACTGFWRFSYLWGNQFLVSKTLVLSSV</sequence>
<name>A0ABM0T435_CAMSA</name>
<organism evidence="2 3">
    <name type="scientific">Camelina sativa</name>
    <name type="common">False flax</name>
    <name type="synonym">Myagrum sativum</name>
    <dbReference type="NCBI Taxonomy" id="90675"/>
    <lineage>
        <taxon>Eukaryota</taxon>
        <taxon>Viridiplantae</taxon>
        <taxon>Streptophyta</taxon>
        <taxon>Embryophyta</taxon>
        <taxon>Tracheophyta</taxon>
        <taxon>Spermatophyta</taxon>
        <taxon>Magnoliopsida</taxon>
        <taxon>eudicotyledons</taxon>
        <taxon>Gunneridae</taxon>
        <taxon>Pentapetalae</taxon>
        <taxon>rosids</taxon>
        <taxon>malvids</taxon>
        <taxon>Brassicales</taxon>
        <taxon>Brassicaceae</taxon>
        <taxon>Camelineae</taxon>
        <taxon>Camelina</taxon>
    </lineage>
</organism>
<keyword evidence="2" id="KW-1185">Reference proteome</keyword>
<reference evidence="2" key="1">
    <citation type="journal article" date="2014" name="Nat. Commun.">
        <title>The emerging biofuel crop Camelina sativa retains a highly undifferentiated hexaploid genome structure.</title>
        <authorList>
            <person name="Kagale S."/>
            <person name="Koh C."/>
            <person name="Nixon J."/>
            <person name="Bollina V."/>
            <person name="Clarke W.E."/>
            <person name="Tuteja R."/>
            <person name="Spillane C."/>
            <person name="Robinson S.J."/>
            <person name="Links M.G."/>
            <person name="Clarke C."/>
            <person name="Higgins E.E."/>
            <person name="Huebert T."/>
            <person name="Sharpe A.G."/>
            <person name="Parkin I.A."/>
        </authorList>
    </citation>
    <scope>NUCLEOTIDE SEQUENCE [LARGE SCALE GENOMIC DNA]</scope>
    <source>
        <strain evidence="2">cv. DH55</strain>
    </source>
</reference>
<keyword evidence="1" id="KW-0472">Membrane</keyword>
<reference evidence="3" key="2">
    <citation type="submission" date="2025-08" db="UniProtKB">
        <authorList>
            <consortium name="RefSeq"/>
        </authorList>
    </citation>
    <scope>IDENTIFICATION</scope>
    <source>
        <tissue evidence="3">Leaf</tissue>
    </source>
</reference>
<dbReference type="GeneID" id="104706150"/>
<evidence type="ECO:0000256" key="1">
    <source>
        <dbReference type="SAM" id="Phobius"/>
    </source>
</evidence>
<keyword evidence="1" id="KW-1133">Transmembrane helix</keyword>
<accession>A0ABM0T435</accession>
<dbReference type="Proteomes" id="UP000694864">
    <property type="component" value="Chromosome 8"/>
</dbReference>
<proteinExistence type="predicted"/>
<feature type="transmembrane region" description="Helical" evidence="1">
    <location>
        <begin position="68"/>
        <end position="89"/>
    </location>
</feature>
<feature type="transmembrane region" description="Helical" evidence="1">
    <location>
        <begin position="110"/>
        <end position="129"/>
    </location>
</feature>
<keyword evidence="1" id="KW-0812">Transmembrane</keyword>
<evidence type="ECO:0000313" key="2">
    <source>
        <dbReference type="Proteomes" id="UP000694864"/>
    </source>
</evidence>
<dbReference type="RefSeq" id="XP_010420602.1">
    <property type="nucleotide sequence ID" value="XM_010422300.1"/>
</dbReference>
<evidence type="ECO:0000313" key="3">
    <source>
        <dbReference type="RefSeq" id="XP_010420602.1"/>
    </source>
</evidence>